<dbReference type="Proteomes" id="UP001597252">
    <property type="component" value="Unassembled WGS sequence"/>
</dbReference>
<evidence type="ECO:0000313" key="2">
    <source>
        <dbReference type="EMBL" id="MFD1484333.1"/>
    </source>
</evidence>
<evidence type="ECO:0008006" key="4">
    <source>
        <dbReference type="Google" id="ProtNLM"/>
    </source>
</evidence>
<keyword evidence="1" id="KW-0812">Transmembrane</keyword>
<keyword evidence="3" id="KW-1185">Reference proteome</keyword>
<proteinExistence type="predicted"/>
<comment type="caution">
    <text evidence="2">The sequence shown here is derived from an EMBL/GenBank/DDBJ whole genome shotgun (WGS) entry which is preliminary data.</text>
</comment>
<name>A0ABW4E5E1_9LACO</name>
<feature type="transmembrane region" description="Helical" evidence="1">
    <location>
        <begin position="56"/>
        <end position="77"/>
    </location>
</feature>
<organism evidence="2 3">
    <name type="scientific">Lacticaseibacillus baoqingensis</name>
    <dbReference type="NCBI Taxonomy" id="2486013"/>
    <lineage>
        <taxon>Bacteria</taxon>
        <taxon>Bacillati</taxon>
        <taxon>Bacillota</taxon>
        <taxon>Bacilli</taxon>
        <taxon>Lactobacillales</taxon>
        <taxon>Lactobacillaceae</taxon>
        <taxon>Lacticaseibacillus</taxon>
    </lineage>
</organism>
<evidence type="ECO:0000313" key="3">
    <source>
        <dbReference type="Proteomes" id="UP001597252"/>
    </source>
</evidence>
<dbReference type="RefSeq" id="WP_125750596.1">
    <property type="nucleotide sequence ID" value="NZ_JBHTON010000007.1"/>
</dbReference>
<evidence type="ECO:0000256" key="1">
    <source>
        <dbReference type="SAM" id="Phobius"/>
    </source>
</evidence>
<dbReference type="EMBL" id="JBHTON010000007">
    <property type="protein sequence ID" value="MFD1484333.1"/>
    <property type="molecule type" value="Genomic_DNA"/>
</dbReference>
<gene>
    <name evidence="2" type="ORF">ACFQ5J_03690</name>
</gene>
<keyword evidence="1" id="KW-0472">Membrane</keyword>
<accession>A0ABW4E5E1</accession>
<keyword evidence="1" id="KW-1133">Transmembrane helix</keyword>
<protein>
    <recommendedName>
        <fullName evidence="4">DUF2651 domain-containing protein</fullName>
    </recommendedName>
</protein>
<sequence>MLIVLIDLLIFLITGGLLITIIARIPRPLNIVAVAIVGLILVLIAGKFFTWHSAFMILYLLWVILVIVGLFGLRYYLRHTH</sequence>
<feature type="transmembrane region" description="Helical" evidence="1">
    <location>
        <begin position="30"/>
        <end position="50"/>
    </location>
</feature>
<feature type="transmembrane region" description="Helical" evidence="1">
    <location>
        <begin position="6"/>
        <end position="23"/>
    </location>
</feature>
<reference evidence="3" key="1">
    <citation type="journal article" date="2019" name="Int. J. Syst. Evol. Microbiol.">
        <title>The Global Catalogue of Microorganisms (GCM) 10K type strain sequencing project: providing services to taxonomists for standard genome sequencing and annotation.</title>
        <authorList>
            <consortium name="The Broad Institute Genomics Platform"/>
            <consortium name="The Broad Institute Genome Sequencing Center for Infectious Disease"/>
            <person name="Wu L."/>
            <person name="Ma J."/>
        </authorList>
    </citation>
    <scope>NUCLEOTIDE SEQUENCE [LARGE SCALE GENOMIC DNA]</scope>
    <source>
        <strain evidence="3">CCM 8903</strain>
    </source>
</reference>